<dbReference type="AlphaFoldDB" id="A0ABD0QMN7"/>
<protein>
    <submittedName>
        <fullName evidence="2">Uncharacterized protein</fullName>
    </submittedName>
</protein>
<gene>
    <name evidence="2" type="ORF">M9458_014610</name>
</gene>
<comment type="caution">
    <text evidence="2">The sequence shown here is derived from an EMBL/GenBank/DDBJ whole genome shotgun (WGS) entry which is preliminary data.</text>
</comment>
<evidence type="ECO:0000313" key="2">
    <source>
        <dbReference type="EMBL" id="KAL0187511.1"/>
    </source>
</evidence>
<feature type="non-terminal residue" evidence="2">
    <location>
        <position position="55"/>
    </location>
</feature>
<reference evidence="2 3" key="1">
    <citation type="submission" date="2024-05" db="EMBL/GenBank/DDBJ databases">
        <title>Genome sequencing and assembly of Indian major carp, Cirrhinus mrigala (Hamilton, 1822).</title>
        <authorList>
            <person name="Mohindra V."/>
            <person name="Chowdhury L.M."/>
            <person name="Lal K."/>
            <person name="Jena J.K."/>
        </authorList>
    </citation>
    <scope>NUCLEOTIDE SEQUENCE [LARGE SCALE GENOMIC DNA]</scope>
    <source>
        <strain evidence="2">CM1030</strain>
        <tissue evidence="2">Blood</tissue>
    </source>
</reference>
<organism evidence="2 3">
    <name type="scientific">Cirrhinus mrigala</name>
    <name type="common">Mrigala</name>
    <dbReference type="NCBI Taxonomy" id="683832"/>
    <lineage>
        <taxon>Eukaryota</taxon>
        <taxon>Metazoa</taxon>
        <taxon>Chordata</taxon>
        <taxon>Craniata</taxon>
        <taxon>Vertebrata</taxon>
        <taxon>Euteleostomi</taxon>
        <taxon>Actinopterygii</taxon>
        <taxon>Neopterygii</taxon>
        <taxon>Teleostei</taxon>
        <taxon>Ostariophysi</taxon>
        <taxon>Cypriniformes</taxon>
        <taxon>Cyprinidae</taxon>
        <taxon>Labeoninae</taxon>
        <taxon>Labeonini</taxon>
        <taxon>Cirrhinus</taxon>
    </lineage>
</organism>
<dbReference type="EMBL" id="JAMKFB020000007">
    <property type="protein sequence ID" value="KAL0187511.1"/>
    <property type="molecule type" value="Genomic_DNA"/>
</dbReference>
<dbReference type="Proteomes" id="UP001529510">
    <property type="component" value="Unassembled WGS sequence"/>
</dbReference>
<evidence type="ECO:0000256" key="1">
    <source>
        <dbReference type="SAM" id="MobiDB-lite"/>
    </source>
</evidence>
<evidence type="ECO:0000313" key="3">
    <source>
        <dbReference type="Proteomes" id="UP001529510"/>
    </source>
</evidence>
<keyword evidence="3" id="KW-1185">Reference proteome</keyword>
<feature type="compositionally biased region" description="Low complexity" evidence="1">
    <location>
        <begin position="33"/>
        <end position="55"/>
    </location>
</feature>
<name>A0ABD0QMN7_CIRMR</name>
<proteinExistence type="predicted"/>
<feature type="region of interest" description="Disordered" evidence="1">
    <location>
        <begin position="23"/>
        <end position="55"/>
    </location>
</feature>
<accession>A0ABD0QMN7</accession>
<sequence length="55" mass="5829">MAAQVALRRQQAQEELQMIYPAPGASEGGMNVSRASLSSAPPSAFDAFSPDTFKD</sequence>